<comment type="caution">
    <text evidence="2">The sequence shown here is derived from an EMBL/GenBank/DDBJ whole genome shotgun (WGS) entry which is preliminary data.</text>
</comment>
<dbReference type="Pfam" id="PF00535">
    <property type="entry name" value="Glycos_transf_2"/>
    <property type="match status" value="1"/>
</dbReference>
<reference evidence="2" key="1">
    <citation type="journal article" date="2014" name="Int. J. Syst. Evol. Microbiol.">
        <title>Complete genome sequence of Corynebacterium casei LMG S-19264T (=DSM 44701T), isolated from a smear-ripened cheese.</title>
        <authorList>
            <consortium name="US DOE Joint Genome Institute (JGI-PGF)"/>
            <person name="Walter F."/>
            <person name="Albersmeier A."/>
            <person name="Kalinowski J."/>
            <person name="Ruckert C."/>
        </authorList>
    </citation>
    <scope>NUCLEOTIDE SEQUENCE</scope>
    <source>
        <strain evidence="2">CGMCC 1.16012</strain>
    </source>
</reference>
<dbReference type="Gene3D" id="3.90.550.10">
    <property type="entry name" value="Spore Coat Polysaccharide Biosynthesis Protein SpsA, Chain A"/>
    <property type="match status" value="1"/>
</dbReference>
<accession>A0A917ELB5</accession>
<dbReference type="InterPro" id="IPR050834">
    <property type="entry name" value="Glycosyltransf_2"/>
</dbReference>
<proteinExistence type="predicted"/>
<sequence>MPRISTILPVYNRAHCVPEALRSILSQPGAPDEVIVVDDGSTDDLQAALHPFLGQITVIRQTNAGVSAARNAGVRAATGEWITFLDSDDLWVPDRMRMLREDLQAIDAKTQVHLGNVMYETPTETRNLFDLKPAAARATHRGVLTDPLQFVISGMTTQGAAIHRDAFDRVGGFDEEMTYLEDTDLFCRLALCCGITVNSSVMAIVRRLPNDGGLTDVEVTLPAAAIEAQVRSLKGLEALPMPPGQRLILRQRLSGALFRLAYLKQGQSRRRLLEQAARLHPHPIKGRVKSWLARIYGNWGMQVLLQDQRRLNRSAGP</sequence>
<dbReference type="SUPFAM" id="SSF53448">
    <property type="entry name" value="Nucleotide-diphospho-sugar transferases"/>
    <property type="match status" value="1"/>
</dbReference>
<evidence type="ECO:0000313" key="3">
    <source>
        <dbReference type="Proteomes" id="UP000606730"/>
    </source>
</evidence>
<dbReference type="InterPro" id="IPR001173">
    <property type="entry name" value="Glyco_trans_2-like"/>
</dbReference>
<reference evidence="2" key="2">
    <citation type="submission" date="2020-09" db="EMBL/GenBank/DDBJ databases">
        <authorList>
            <person name="Sun Q."/>
            <person name="Zhou Y."/>
        </authorList>
    </citation>
    <scope>NUCLEOTIDE SEQUENCE</scope>
    <source>
        <strain evidence="2">CGMCC 1.16012</strain>
    </source>
</reference>
<evidence type="ECO:0000259" key="1">
    <source>
        <dbReference type="Pfam" id="PF00535"/>
    </source>
</evidence>
<dbReference type="EMBL" id="BMKN01000002">
    <property type="protein sequence ID" value="GGE56989.1"/>
    <property type="molecule type" value="Genomic_DNA"/>
</dbReference>
<gene>
    <name evidence="2" type="ORF">GCM10011517_25940</name>
</gene>
<dbReference type="OrthoDB" id="5291101at2"/>
<name>A0A917ELB5_9RHOB</name>
<organism evidence="2 3">
    <name type="scientific">Actibacterium pelagium</name>
    <dbReference type="NCBI Taxonomy" id="2029103"/>
    <lineage>
        <taxon>Bacteria</taxon>
        <taxon>Pseudomonadati</taxon>
        <taxon>Pseudomonadota</taxon>
        <taxon>Alphaproteobacteria</taxon>
        <taxon>Rhodobacterales</taxon>
        <taxon>Roseobacteraceae</taxon>
        <taxon>Actibacterium</taxon>
    </lineage>
</organism>
<protein>
    <recommendedName>
        <fullName evidence="1">Glycosyltransferase 2-like domain-containing protein</fullName>
    </recommendedName>
</protein>
<feature type="domain" description="Glycosyltransferase 2-like" evidence="1">
    <location>
        <begin position="5"/>
        <end position="167"/>
    </location>
</feature>
<dbReference type="RefSeq" id="WP_095594479.1">
    <property type="nucleotide sequence ID" value="NZ_BMKN01000002.1"/>
</dbReference>
<dbReference type="Proteomes" id="UP000606730">
    <property type="component" value="Unassembled WGS sequence"/>
</dbReference>
<keyword evidence="3" id="KW-1185">Reference proteome</keyword>
<evidence type="ECO:0000313" key="2">
    <source>
        <dbReference type="EMBL" id="GGE56989.1"/>
    </source>
</evidence>
<dbReference type="CDD" id="cd00761">
    <property type="entry name" value="Glyco_tranf_GTA_type"/>
    <property type="match status" value="1"/>
</dbReference>
<dbReference type="AlphaFoldDB" id="A0A917ELB5"/>
<dbReference type="InterPro" id="IPR029044">
    <property type="entry name" value="Nucleotide-diphossugar_trans"/>
</dbReference>
<dbReference type="PANTHER" id="PTHR43685">
    <property type="entry name" value="GLYCOSYLTRANSFERASE"/>
    <property type="match status" value="1"/>
</dbReference>
<dbReference type="PANTHER" id="PTHR43685:SF12">
    <property type="entry name" value="GLYCOSYL TRANSFERASE FAMILY 2"/>
    <property type="match status" value="1"/>
</dbReference>